<protein>
    <submittedName>
        <fullName evidence="2">Uncharacterized protein</fullName>
    </submittedName>
</protein>
<feature type="compositionally biased region" description="Basic residues" evidence="1">
    <location>
        <begin position="81"/>
        <end position="91"/>
    </location>
</feature>
<reference evidence="2" key="2">
    <citation type="journal article" date="2015" name="Data Brief">
        <title>Shoot transcriptome of the giant reed, Arundo donax.</title>
        <authorList>
            <person name="Barrero R.A."/>
            <person name="Guerrero F.D."/>
            <person name="Moolhuijzen P."/>
            <person name="Goolsby J.A."/>
            <person name="Tidwell J."/>
            <person name="Bellgard S.E."/>
            <person name="Bellgard M.I."/>
        </authorList>
    </citation>
    <scope>NUCLEOTIDE SEQUENCE</scope>
    <source>
        <tissue evidence="2">Shoot tissue taken approximately 20 cm above the soil surface</tissue>
    </source>
</reference>
<feature type="region of interest" description="Disordered" evidence="1">
    <location>
        <begin position="1"/>
        <end position="91"/>
    </location>
</feature>
<sequence>MKAKYLELQHEMDALQKQVAPSPAPGHKGGGGGGKQQQQQHGPSAWSSGWKKLGRLAKMTGADAAGHDGHVPGAPGEAPRKGPRRWRNSIS</sequence>
<evidence type="ECO:0000256" key="1">
    <source>
        <dbReference type="SAM" id="MobiDB-lite"/>
    </source>
</evidence>
<evidence type="ECO:0000313" key="2">
    <source>
        <dbReference type="EMBL" id="JAE16197.1"/>
    </source>
</evidence>
<accession>A0A0A9FVB3</accession>
<name>A0A0A9FVB3_ARUDO</name>
<reference evidence="2" key="1">
    <citation type="submission" date="2014-09" db="EMBL/GenBank/DDBJ databases">
        <authorList>
            <person name="Magalhaes I.L.F."/>
            <person name="Oliveira U."/>
            <person name="Santos F.R."/>
            <person name="Vidigal T.H.D.A."/>
            <person name="Brescovit A.D."/>
            <person name="Santos A.J."/>
        </authorList>
    </citation>
    <scope>NUCLEOTIDE SEQUENCE</scope>
    <source>
        <tissue evidence="2">Shoot tissue taken approximately 20 cm above the soil surface</tissue>
    </source>
</reference>
<dbReference type="EMBL" id="GBRH01181699">
    <property type="protein sequence ID" value="JAE16197.1"/>
    <property type="molecule type" value="Transcribed_RNA"/>
</dbReference>
<dbReference type="AlphaFoldDB" id="A0A0A9FVB3"/>
<proteinExistence type="predicted"/>
<feature type="compositionally biased region" description="Basic and acidic residues" evidence="1">
    <location>
        <begin position="1"/>
        <end position="14"/>
    </location>
</feature>
<organism evidence="2">
    <name type="scientific">Arundo donax</name>
    <name type="common">Giant reed</name>
    <name type="synonym">Donax arundinaceus</name>
    <dbReference type="NCBI Taxonomy" id="35708"/>
    <lineage>
        <taxon>Eukaryota</taxon>
        <taxon>Viridiplantae</taxon>
        <taxon>Streptophyta</taxon>
        <taxon>Embryophyta</taxon>
        <taxon>Tracheophyta</taxon>
        <taxon>Spermatophyta</taxon>
        <taxon>Magnoliopsida</taxon>
        <taxon>Liliopsida</taxon>
        <taxon>Poales</taxon>
        <taxon>Poaceae</taxon>
        <taxon>PACMAD clade</taxon>
        <taxon>Arundinoideae</taxon>
        <taxon>Arundineae</taxon>
        <taxon>Arundo</taxon>
    </lineage>
</organism>